<gene>
    <name evidence="4" type="ORF">TNO020_430173</name>
</gene>
<dbReference type="Gene3D" id="2.40.50.1020">
    <property type="entry name" value="LytTr DNA-binding domain"/>
    <property type="match status" value="1"/>
</dbReference>
<dbReference type="SMART" id="SM00850">
    <property type="entry name" value="LytTR"/>
    <property type="match status" value="1"/>
</dbReference>
<dbReference type="GO" id="GO:0003677">
    <property type="term" value="F:DNA binding"/>
    <property type="evidence" value="ECO:0007669"/>
    <property type="project" value="InterPro"/>
</dbReference>
<dbReference type="EMBL" id="OENF01000038">
    <property type="protein sequence ID" value="SOS75167.1"/>
    <property type="molecule type" value="Genomic_DNA"/>
</dbReference>
<feature type="domain" description="HTH LytTR-type" evidence="3">
    <location>
        <begin position="144"/>
        <end position="246"/>
    </location>
</feature>
<dbReference type="AlphaFoldDB" id="A0A2H1YK52"/>
<evidence type="ECO:0008006" key="6">
    <source>
        <dbReference type="Google" id="ProtNLM"/>
    </source>
</evidence>
<reference evidence="5" key="1">
    <citation type="submission" date="2017-11" db="EMBL/GenBank/DDBJ databases">
        <authorList>
            <person name="Duchaud E."/>
        </authorList>
    </citation>
    <scope>NUCLEOTIDE SEQUENCE [LARGE SCALE GENOMIC DNA]</scope>
    <source>
        <strain evidence="5">Tenacibaculum sp. TNO020</strain>
    </source>
</reference>
<sequence>MNNLRLLLLEDLEEEATEIINLLEVHDYEVIHVKNTKDAEKELKNRFFDIILLDIMINGQPDGISLAHRLNKEQIETPFLFLTSMQSRVVFNDAKLTKPYTYLLKPFNKLELLYSLELALEKFYEQENNSSLSDEKAIITPSFLFVKKNQGIVKVDIKSIFYVEVKEKYCRFVCDQDQEYMIRLSLTKIKELLGDTYFVQTHRNYLVNLKKIQALYFEDNLLILNNNHKVLFSDRFKKQFLKKNKIFR</sequence>
<feature type="modified residue" description="4-aspartylphosphate" evidence="1">
    <location>
        <position position="54"/>
    </location>
</feature>
<dbReference type="GO" id="GO:0000156">
    <property type="term" value="F:phosphorelay response regulator activity"/>
    <property type="evidence" value="ECO:0007669"/>
    <property type="project" value="InterPro"/>
</dbReference>
<dbReference type="OrthoDB" id="2962330at2"/>
<dbReference type="PANTHER" id="PTHR37299">
    <property type="entry name" value="TRANSCRIPTIONAL REGULATOR-RELATED"/>
    <property type="match status" value="1"/>
</dbReference>
<evidence type="ECO:0000256" key="1">
    <source>
        <dbReference type="PROSITE-ProRule" id="PRU00169"/>
    </source>
</evidence>
<dbReference type="PANTHER" id="PTHR37299:SF1">
    <property type="entry name" value="STAGE 0 SPORULATION PROTEIN A HOMOLOG"/>
    <property type="match status" value="1"/>
</dbReference>
<dbReference type="Pfam" id="PF04397">
    <property type="entry name" value="LytTR"/>
    <property type="match status" value="1"/>
</dbReference>
<dbReference type="RefSeq" id="WP_101917802.1">
    <property type="nucleotide sequence ID" value="NZ_OENF01000038.1"/>
</dbReference>
<evidence type="ECO:0000313" key="4">
    <source>
        <dbReference type="EMBL" id="SOS75167.1"/>
    </source>
</evidence>
<dbReference type="Gene3D" id="3.40.50.2300">
    <property type="match status" value="1"/>
</dbReference>
<dbReference type="InterPro" id="IPR007492">
    <property type="entry name" value="LytTR_DNA-bd_dom"/>
</dbReference>
<dbReference type="InterPro" id="IPR046947">
    <property type="entry name" value="LytR-like"/>
</dbReference>
<keyword evidence="5" id="KW-1185">Reference proteome</keyword>
<dbReference type="PROSITE" id="PS50110">
    <property type="entry name" value="RESPONSE_REGULATORY"/>
    <property type="match status" value="1"/>
</dbReference>
<keyword evidence="1" id="KW-0597">Phosphoprotein</keyword>
<feature type="domain" description="Response regulatory" evidence="2">
    <location>
        <begin position="5"/>
        <end position="120"/>
    </location>
</feature>
<dbReference type="Pfam" id="PF00072">
    <property type="entry name" value="Response_reg"/>
    <property type="match status" value="1"/>
</dbReference>
<evidence type="ECO:0000259" key="2">
    <source>
        <dbReference type="PROSITE" id="PS50110"/>
    </source>
</evidence>
<proteinExistence type="predicted"/>
<name>A0A2H1YK52_9FLAO</name>
<dbReference type="SMART" id="SM00448">
    <property type="entry name" value="REC"/>
    <property type="match status" value="1"/>
</dbReference>
<protein>
    <recommendedName>
        <fullName evidence="6">DNA-binding response regulator</fullName>
    </recommendedName>
</protein>
<accession>A0A2H1YK52</accession>
<dbReference type="Proteomes" id="UP000234211">
    <property type="component" value="Unassembled WGS sequence"/>
</dbReference>
<evidence type="ECO:0000313" key="5">
    <source>
        <dbReference type="Proteomes" id="UP000234211"/>
    </source>
</evidence>
<organism evidence="4 5">
    <name type="scientific">Tenacibaculum piscium</name>
    <dbReference type="NCBI Taxonomy" id="1458515"/>
    <lineage>
        <taxon>Bacteria</taxon>
        <taxon>Pseudomonadati</taxon>
        <taxon>Bacteroidota</taxon>
        <taxon>Flavobacteriia</taxon>
        <taxon>Flavobacteriales</taxon>
        <taxon>Flavobacteriaceae</taxon>
        <taxon>Tenacibaculum</taxon>
    </lineage>
</organism>
<dbReference type="PROSITE" id="PS50930">
    <property type="entry name" value="HTH_LYTTR"/>
    <property type="match status" value="1"/>
</dbReference>
<dbReference type="InterPro" id="IPR011006">
    <property type="entry name" value="CheY-like_superfamily"/>
</dbReference>
<dbReference type="InterPro" id="IPR001789">
    <property type="entry name" value="Sig_transdc_resp-reg_receiver"/>
</dbReference>
<evidence type="ECO:0000259" key="3">
    <source>
        <dbReference type="PROSITE" id="PS50930"/>
    </source>
</evidence>
<dbReference type="SUPFAM" id="SSF52172">
    <property type="entry name" value="CheY-like"/>
    <property type="match status" value="1"/>
</dbReference>